<feature type="chain" id="PRO_5041372211" evidence="1">
    <location>
        <begin position="22"/>
        <end position="61"/>
    </location>
</feature>
<comment type="caution">
    <text evidence="2">The sequence shown here is derived from an EMBL/GenBank/DDBJ whole genome shotgun (WGS) entry which is preliminary data.</text>
</comment>
<gene>
    <name evidence="2" type="ORF">PV328_012392</name>
</gene>
<dbReference type="EMBL" id="JAQQBS010001140">
    <property type="protein sequence ID" value="KAK0169164.1"/>
    <property type="molecule type" value="Genomic_DNA"/>
</dbReference>
<sequence>MFLRLICIGLFLSTFSQIIYSAPLIENYQNNYPNNLEQSPLGNLFRYKAQIIGRIINIIHQ</sequence>
<evidence type="ECO:0000256" key="1">
    <source>
        <dbReference type="SAM" id="SignalP"/>
    </source>
</evidence>
<name>A0AA39KPP0_9HYME</name>
<evidence type="ECO:0000313" key="3">
    <source>
        <dbReference type="Proteomes" id="UP001168990"/>
    </source>
</evidence>
<proteinExistence type="predicted"/>
<accession>A0AA39KPP0</accession>
<keyword evidence="3" id="KW-1185">Reference proteome</keyword>
<protein>
    <submittedName>
        <fullName evidence="2">Uncharacterized protein</fullName>
    </submittedName>
</protein>
<feature type="non-terminal residue" evidence="2">
    <location>
        <position position="1"/>
    </location>
</feature>
<feature type="signal peptide" evidence="1">
    <location>
        <begin position="1"/>
        <end position="21"/>
    </location>
</feature>
<organism evidence="2 3">
    <name type="scientific">Microctonus aethiopoides</name>
    <dbReference type="NCBI Taxonomy" id="144406"/>
    <lineage>
        <taxon>Eukaryota</taxon>
        <taxon>Metazoa</taxon>
        <taxon>Ecdysozoa</taxon>
        <taxon>Arthropoda</taxon>
        <taxon>Hexapoda</taxon>
        <taxon>Insecta</taxon>
        <taxon>Pterygota</taxon>
        <taxon>Neoptera</taxon>
        <taxon>Endopterygota</taxon>
        <taxon>Hymenoptera</taxon>
        <taxon>Apocrita</taxon>
        <taxon>Ichneumonoidea</taxon>
        <taxon>Braconidae</taxon>
        <taxon>Euphorinae</taxon>
        <taxon>Microctonus</taxon>
    </lineage>
</organism>
<reference evidence="2" key="2">
    <citation type="submission" date="2023-03" db="EMBL/GenBank/DDBJ databases">
        <authorList>
            <person name="Inwood S.N."/>
            <person name="Skelly J.G."/>
            <person name="Guhlin J."/>
            <person name="Harrop T.W.R."/>
            <person name="Goldson S.G."/>
            <person name="Dearden P.K."/>
        </authorList>
    </citation>
    <scope>NUCLEOTIDE SEQUENCE</scope>
    <source>
        <strain evidence="2">Irish</strain>
        <tissue evidence="2">Whole body</tissue>
    </source>
</reference>
<evidence type="ECO:0000313" key="2">
    <source>
        <dbReference type="EMBL" id="KAK0169164.1"/>
    </source>
</evidence>
<dbReference type="Proteomes" id="UP001168990">
    <property type="component" value="Unassembled WGS sequence"/>
</dbReference>
<keyword evidence="1" id="KW-0732">Signal</keyword>
<dbReference type="AlphaFoldDB" id="A0AA39KPP0"/>
<reference evidence="2" key="1">
    <citation type="journal article" date="2023" name="bioRxiv">
        <title>Scaffold-level genome assemblies of two parasitoid biocontrol wasps reveal the parthenogenesis mechanism and an associated novel virus.</title>
        <authorList>
            <person name="Inwood S."/>
            <person name="Skelly J."/>
            <person name="Guhlin J."/>
            <person name="Harrop T."/>
            <person name="Goldson S."/>
            <person name="Dearden P."/>
        </authorList>
    </citation>
    <scope>NUCLEOTIDE SEQUENCE</scope>
    <source>
        <strain evidence="2">Irish</strain>
        <tissue evidence="2">Whole body</tissue>
    </source>
</reference>